<keyword evidence="3" id="KW-1185">Reference proteome</keyword>
<protein>
    <recommendedName>
        <fullName evidence="4">DUF952 domain-containing protein</fullName>
    </recommendedName>
</protein>
<comment type="caution">
    <text evidence="2">The sequence shown here is derived from an EMBL/GenBank/DDBJ whole genome shotgun (WGS) entry which is preliminary data.</text>
</comment>
<evidence type="ECO:0000313" key="3">
    <source>
        <dbReference type="Proteomes" id="UP000655410"/>
    </source>
</evidence>
<keyword evidence="1" id="KW-1133">Transmembrane helix</keyword>
<reference evidence="3" key="1">
    <citation type="journal article" date="2019" name="Int. J. Syst. Evol. Microbiol.">
        <title>The Global Catalogue of Microorganisms (GCM) 10K type strain sequencing project: providing services to taxonomists for standard genome sequencing and annotation.</title>
        <authorList>
            <consortium name="The Broad Institute Genomics Platform"/>
            <consortium name="The Broad Institute Genome Sequencing Center for Infectious Disease"/>
            <person name="Wu L."/>
            <person name="Ma J."/>
        </authorList>
    </citation>
    <scope>NUCLEOTIDE SEQUENCE [LARGE SCALE GENOMIC DNA]</scope>
    <source>
        <strain evidence="3">CGMCC 4.7371</strain>
    </source>
</reference>
<dbReference type="Pfam" id="PF06108">
    <property type="entry name" value="DUF952"/>
    <property type="match status" value="1"/>
</dbReference>
<dbReference type="EMBL" id="BMNI01000001">
    <property type="protein sequence ID" value="GGO85864.1"/>
    <property type="molecule type" value="Genomic_DNA"/>
</dbReference>
<keyword evidence="1" id="KW-0812">Transmembrane</keyword>
<feature type="transmembrane region" description="Helical" evidence="1">
    <location>
        <begin position="119"/>
        <end position="140"/>
    </location>
</feature>
<dbReference type="InterPro" id="IPR009297">
    <property type="entry name" value="DUF952"/>
</dbReference>
<keyword evidence="1" id="KW-0472">Membrane</keyword>
<organism evidence="2 3">
    <name type="scientific">Nocardioides phosphati</name>
    <dbReference type="NCBI Taxonomy" id="1867775"/>
    <lineage>
        <taxon>Bacteria</taxon>
        <taxon>Bacillati</taxon>
        <taxon>Actinomycetota</taxon>
        <taxon>Actinomycetes</taxon>
        <taxon>Propionibacteriales</taxon>
        <taxon>Nocardioidaceae</taxon>
        <taxon>Nocardioides</taxon>
    </lineage>
</organism>
<proteinExistence type="predicted"/>
<dbReference type="Gene3D" id="3.20.170.20">
    <property type="entry name" value="Protein of unknown function DUF952"/>
    <property type="match status" value="1"/>
</dbReference>
<feature type="transmembrane region" description="Helical" evidence="1">
    <location>
        <begin position="146"/>
        <end position="169"/>
    </location>
</feature>
<gene>
    <name evidence="2" type="ORF">GCM10011584_06810</name>
</gene>
<dbReference type="RefSeq" id="WP_188782547.1">
    <property type="nucleotide sequence ID" value="NZ_BMNI01000001.1"/>
</dbReference>
<dbReference type="SUPFAM" id="SSF56399">
    <property type="entry name" value="ADP-ribosylation"/>
    <property type="match status" value="1"/>
</dbReference>
<sequence>MRIFHIAERSRWEAAKLAGAYAWSTRGRTLEQEGFIHCSREDQWQAIRELVYADAREPLVLLEIDTDKLTAPWSEDPVEDDTYPHIHGALNPAAVVGVRPLASTAEPSESFFRLFLGEALFRMLAAIVVMAAAVAVAALVEHQTGSAGAALAGLAATVVLGTVLAAVAYRRRNARAADRP</sequence>
<evidence type="ECO:0008006" key="4">
    <source>
        <dbReference type="Google" id="ProtNLM"/>
    </source>
</evidence>
<evidence type="ECO:0000256" key="1">
    <source>
        <dbReference type="SAM" id="Phobius"/>
    </source>
</evidence>
<evidence type="ECO:0000313" key="2">
    <source>
        <dbReference type="EMBL" id="GGO85864.1"/>
    </source>
</evidence>
<accession>A0ABQ2N622</accession>
<name>A0ABQ2N622_9ACTN</name>
<dbReference type="Proteomes" id="UP000655410">
    <property type="component" value="Unassembled WGS sequence"/>
</dbReference>